<feature type="transmembrane region" description="Helical" evidence="6">
    <location>
        <begin position="266"/>
        <end position="290"/>
    </location>
</feature>
<evidence type="ECO:0000256" key="5">
    <source>
        <dbReference type="SAM" id="MobiDB-lite"/>
    </source>
</evidence>
<dbReference type="PANTHER" id="PTHR47547">
    <property type="match status" value="1"/>
</dbReference>
<evidence type="ECO:0000313" key="8">
    <source>
        <dbReference type="Proteomes" id="UP001064879"/>
    </source>
</evidence>
<dbReference type="EMBL" id="CP093443">
    <property type="protein sequence ID" value="UVI35684.1"/>
    <property type="molecule type" value="Genomic_DNA"/>
</dbReference>
<feature type="transmembrane region" description="Helical" evidence="6">
    <location>
        <begin position="72"/>
        <end position="98"/>
    </location>
</feature>
<feature type="transmembrane region" description="Helical" evidence="6">
    <location>
        <begin position="40"/>
        <end position="60"/>
    </location>
</feature>
<comment type="subcellular location">
    <subcellularLocation>
        <location evidence="1">Membrane</location>
        <topology evidence="1">Multi-pass membrane protein</topology>
    </subcellularLocation>
</comment>
<feature type="region of interest" description="Disordered" evidence="5">
    <location>
        <begin position="1"/>
        <end position="25"/>
    </location>
</feature>
<evidence type="ECO:0000313" key="7">
    <source>
        <dbReference type="EMBL" id="UVI35684.1"/>
    </source>
</evidence>
<reference evidence="7" key="1">
    <citation type="submission" date="2022-03" db="EMBL/GenBank/DDBJ databases">
        <title>Brevibacterium spongiae sp. nov., isolated from marine sponge.</title>
        <authorList>
            <person name="Li Z."/>
            <person name="Zhang M."/>
        </authorList>
    </citation>
    <scope>NUCLEOTIDE SEQUENCE</scope>
    <source>
        <strain evidence="7">WHS-Z9</strain>
    </source>
</reference>
<protein>
    <submittedName>
        <fullName evidence="7">APC family permease</fullName>
    </submittedName>
</protein>
<feature type="transmembrane region" description="Helical" evidence="6">
    <location>
        <begin position="460"/>
        <end position="479"/>
    </location>
</feature>
<feature type="transmembrane region" description="Helical" evidence="6">
    <location>
        <begin position="161"/>
        <end position="184"/>
    </location>
</feature>
<sequence length="559" mass="59856">MSTINPPTPGAAASGAGRPSRPMRVDVRNDKGLKRDIGKIGLLFTGVGSIIGSGWLFGAFNASVMVGPASLISWALGAVMMIFVALNYAELGVMFPVAGGVIRFPHFSFGSFASFTSGWITWLSVAATVPIEVMAAVQYASSYLPWLMHTVDDVAVLTGPGIAVSIALMLVFSIINLYGVSLFARFNNVLVWWKLAVILLVIVVFFALAFNPGHFTSQQFGGFAPNGVAPILAALPAAGIVFSYLGFRQGVEFAGETTNPQKNVPFAVIGSILVTGLIYILLQAAFIGALPTDLLKDGWANLAFTNDAGPLAEISLLLGAVWLAIILYGDAIISPADTGLIYTALAPRLSYSQAKVGNAPRALAKLNKHGVPWVSLLVVFIVSCIMFLPFPSWAKLVGFITSGTVLSFATGPVVVAALRRQLPEQERPFKLPGGDVLPIIGFVCANLIVYWTGWETNWKLFLAVAIGYVVMIAHHIFAKDKSRLPDLKMRSGWWMILWMAGLVVLSLIGHYGGGLDLMGFIVGEIVTVIFSIIVFYVGIACRLTPEEAVEAVEQTQIDD</sequence>
<feature type="transmembrane region" description="Helical" evidence="6">
    <location>
        <begin position="310"/>
        <end position="328"/>
    </location>
</feature>
<keyword evidence="8" id="KW-1185">Reference proteome</keyword>
<evidence type="ECO:0000256" key="6">
    <source>
        <dbReference type="SAM" id="Phobius"/>
    </source>
</evidence>
<feature type="transmembrane region" description="Helical" evidence="6">
    <location>
        <begin position="371"/>
        <end position="390"/>
    </location>
</feature>
<keyword evidence="4 6" id="KW-0472">Membrane</keyword>
<feature type="transmembrane region" description="Helical" evidence="6">
    <location>
        <begin position="491"/>
        <end position="511"/>
    </location>
</feature>
<dbReference type="PIRSF" id="PIRSF006060">
    <property type="entry name" value="AA_transporter"/>
    <property type="match status" value="1"/>
</dbReference>
<evidence type="ECO:0000256" key="3">
    <source>
        <dbReference type="ARBA" id="ARBA00022989"/>
    </source>
</evidence>
<evidence type="ECO:0000256" key="2">
    <source>
        <dbReference type="ARBA" id="ARBA00022692"/>
    </source>
</evidence>
<feature type="compositionally biased region" description="Low complexity" evidence="5">
    <location>
        <begin position="10"/>
        <end position="22"/>
    </location>
</feature>
<keyword evidence="3 6" id="KW-1133">Transmembrane helix</keyword>
<dbReference type="InterPro" id="IPR052962">
    <property type="entry name" value="AA_Transporter_AGT"/>
</dbReference>
<accession>A0ABY5SNF0</accession>
<dbReference type="InterPro" id="IPR002293">
    <property type="entry name" value="AA/rel_permease1"/>
</dbReference>
<feature type="transmembrane region" description="Helical" evidence="6">
    <location>
        <begin position="396"/>
        <end position="415"/>
    </location>
</feature>
<evidence type="ECO:0000256" key="4">
    <source>
        <dbReference type="ARBA" id="ARBA00023136"/>
    </source>
</evidence>
<organism evidence="7 8">
    <name type="scientific">Brevibacterium spongiae</name>
    <dbReference type="NCBI Taxonomy" id="2909672"/>
    <lineage>
        <taxon>Bacteria</taxon>
        <taxon>Bacillati</taxon>
        <taxon>Actinomycetota</taxon>
        <taxon>Actinomycetes</taxon>
        <taxon>Micrococcales</taxon>
        <taxon>Brevibacteriaceae</taxon>
        <taxon>Brevibacterium</taxon>
    </lineage>
</organism>
<dbReference type="Gene3D" id="1.20.1740.10">
    <property type="entry name" value="Amino acid/polyamine transporter I"/>
    <property type="match status" value="1"/>
</dbReference>
<dbReference type="RefSeq" id="WP_265418311.1">
    <property type="nucleotide sequence ID" value="NZ_CP093443.1"/>
</dbReference>
<dbReference type="Pfam" id="PF13520">
    <property type="entry name" value="AA_permease_2"/>
    <property type="match status" value="1"/>
</dbReference>
<gene>
    <name evidence="7" type="ORF">L1F31_16440</name>
</gene>
<feature type="transmembrane region" description="Helical" evidence="6">
    <location>
        <begin position="191"/>
        <end position="211"/>
    </location>
</feature>
<keyword evidence="2 6" id="KW-0812">Transmembrane</keyword>
<feature type="transmembrane region" description="Helical" evidence="6">
    <location>
        <begin position="436"/>
        <end position="454"/>
    </location>
</feature>
<evidence type="ECO:0000256" key="1">
    <source>
        <dbReference type="ARBA" id="ARBA00004141"/>
    </source>
</evidence>
<proteinExistence type="predicted"/>
<dbReference type="Proteomes" id="UP001064879">
    <property type="component" value="Chromosome"/>
</dbReference>
<feature type="transmembrane region" description="Helical" evidence="6">
    <location>
        <begin position="517"/>
        <end position="539"/>
    </location>
</feature>
<name>A0ABY5SNF0_9MICO</name>
<dbReference type="PANTHER" id="PTHR47547:SF1">
    <property type="entry name" value="ASPARTATE-PROTON SYMPORTER"/>
    <property type="match status" value="1"/>
</dbReference>
<feature type="transmembrane region" description="Helical" evidence="6">
    <location>
        <begin position="223"/>
        <end position="245"/>
    </location>
</feature>